<accession>D7DTJ5</accession>
<keyword evidence="3" id="KW-1185">Reference proteome</keyword>
<feature type="region of interest" description="Disordered" evidence="1">
    <location>
        <begin position="34"/>
        <end position="66"/>
    </location>
</feature>
<gene>
    <name evidence="2" type="ordered locus">Mvol_0796</name>
</gene>
<dbReference type="InParanoid" id="D7DTJ5"/>
<reference evidence="2 3" key="1">
    <citation type="submission" date="2010-05" db="EMBL/GenBank/DDBJ databases">
        <title>Complete sequence of Methanococcus voltae A3.</title>
        <authorList>
            <consortium name="US DOE Joint Genome Institute"/>
            <person name="Lucas S."/>
            <person name="Copeland A."/>
            <person name="Lapidus A."/>
            <person name="Cheng J.-F."/>
            <person name="Bruce D."/>
            <person name="Goodwin L."/>
            <person name="Pitluck S."/>
            <person name="Lowry S."/>
            <person name="Clum A."/>
            <person name="Land M."/>
            <person name="Hauser L."/>
            <person name="Kyrpides N."/>
            <person name="Mikhailova N."/>
            <person name="Whitman W.B."/>
            <person name="Woyke T."/>
        </authorList>
    </citation>
    <scope>NUCLEOTIDE SEQUENCE [LARGE SCALE GENOMIC DNA]</scope>
    <source>
        <strain evidence="3">ATCC BAA-1334 / A3</strain>
    </source>
</reference>
<organism evidence="2 3">
    <name type="scientific">Methanococcus voltae (strain ATCC BAA-1334 / A3)</name>
    <dbReference type="NCBI Taxonomy" id="456320"/>
    <lineage>
        <taxon>Archaea</taxon>
        <taxon>Methanobacteriati</taxon>
        <taxon>Methanobacteriota</taxon>
        <taxon>Methanomada group</taxon>
        <taxon>Methanococci</taxon>
        <taxon>Methanococcales</taxon>
        <taxon>Methanococcaceae</taxon>
        <taxon>Methanococcus</taxon>
    </lineage>
</organism>
<proteinExistence type="predicted"/>
<evidence type="ECO:0000313" key="3">
    <source>
        <dbReference type="Proteomes" id="UP000007722"/>
    </source>
</evidence>
<dbReference type="AlphaFoldDB" id="D7DTJ5"/>
<name>D7DTJ5_METV3</name>
<protein>
    <submittedName>
        <fullName evidence="2">Uncharacterized protein</fullName>
    </submittedName>
</protein>
<dbReference type="HOGENOM" id="CLU_2820991_0_0_2"/>
<evidence type="ECO:0000256" key="1">
    <source>
        <dbReference type="SAM" id="MobiDB-lite"/>
    </source>
</evidence>
<dbReference type="Proteomes" id="UP000007722">
    <property type="component" value="Chromosome"/>
</dbReference>
<evidence type="ECO:0000313" key="2">
    <source>
        <dbReference type="EMBL" id="ADI36455.1"/>
    </source>
</evidence>
<feature type="compositionally biased region" description="Basic residues" evidence="1">
    <location>
        <begin position="55"/>
        <end position="66"/>
    </location>
</feature>
<sequence>MLVIFKKTIIIYNLFINNHITYIKPKKEVINMVKGKKNNDKSTSAPKKENNQKGKSTKKSAGKGKK</sequence>
<dbReference type="EMBL" id="CP002057">
    <property type="protein sequence ID" value="ADI36455.1"/>
    <property type="molecule type" value="Genomic_DNA"/>
</dbReference>
<dbReference type="KEGG" id="mvo:Mvol_0796"/>